<accession>A0A538U0D6</accession>
<comment type="caution">
    <text evidence="7">The sequence shown here is derived from an EMBL/GenBank/DDBJ whole genome shotgun (WGS) entry which is preliminary data.</text>
</comment>
<keyword evidence="5 6" id="KW-0472">Membrane</keyword>
<feature type="transmembrane region" description="Helical" evidence="6">
    <location>
        <begin position="42"/>
        <end position="64"/>
    </location>
</feature>
<sequence length="195" mass="19743">MDPLLALVAFSCVSSVTPGPNNVLLWASGATFGLGRTVRHIFGTALGIGLMALAAAAGLGALVTTIPALAIVMKIAGSIYLLYLAVRIAAARGLTLGELAHPLGIVQAAAFQLVNPKAWVFALGAITTFRPAELPAFGGSIAVAATMMIVVIPTAALWAAAGGAINRLLANDRHQRLVSLALAGLVAATVASVWI</sequence>
<feature type="transmembrane region" description="Helical" evidence="6">
    <location>
        <begin position="141"/>
        <end position="165"/>
    </location>
</feature>
<dbReference type="AlphaFoldDB" id="A0A538U0D6"/>
<evidence type="ECO:0000313" key="8">
    <source>
        <dbReference type="Proteomes" id="UP000319836"/>
    </source>
</evidence>
<name>A0A538U0D6_UNCEI</name>
<evidence type="ECO:0000256" key="6">
    <source>
        <dbReference type="SAM" id="Phobius"/>
    </source>
</evidence>
<evidence type="ECO:0000256" key="4">
    <source>
        <dbReference type="ARBA" id="ARBA00022989"/>
    </source>
</evidence>
<dbReference type="GO" id="GO:0033228">
    <property type="term" value="P:cysteine export across plasma membrane"/>
    <property type="evidence" value="ECO:0007669"/>
    <property type="project" value="TreeGrafter"/>
</dbReference>
<reference evidence="7 8" key="1">
    <citation type="journal article" date="2019" name="Nat. Microbiol.">
        <title>Mediterranean grassland soil C-N compound turnover is dependent on rainfall and depth, and is mediated by genomically divergent microorganisms.</title>
        <authorList>
            <person name="Diamond S."/>
            <person name="Andeer P.F."/>
            <person name="Li Z."/>
            <person name="Crits-Christoph A."/>
            <person name="Burstein D."/>
            <person name="Anantharaman K."/>
            <person name="Lane K.R."/>
            <person name="Thomas B.C."/>
            <person name="Pan C."/>
            <person name="Northen T.R."/>
            <person name="Banfield J.F."/>
        </authorList>
    </citation>
    <scope>NUCLEOTIDE SEQUENCE [LARGE SCALE GENOMIC DNA]</scope>
    <source>
        <strain evidence="7">WS_10</strain>
    </source>
</reference>
<evidence type="ECO:0000256" key="2">
    <source>
        <dbReference type="ARBA" id="ARBA00022475"/>
    </source>
</evidence>
<dbReference type="GO" id="GO:0005886">
    <property type="term" value="C:plasma membrane"/>
    <property type="evidence" value="ECO:0007669"/>
    <property type="project" value="UniProtKB-SubCell"/>
</dbReference>
<evidence type="ECO:0000256" key="3">
    <source>
        <dbReference type="ARBA" id="ARBA00022692"/>
    </source>
</evidence>
<dbReference type="Proteomes" id="UP000319836">
    <property type="component" value="Unassembled WGS sequence"/>
</dbReference>
<proteinExistence type="predicted"/>
<keyword evidence="4 6" id="KW-1133">Transmembrane helix</keyword>
<evidence type="ECO:0000256" key="1">
    <source>
        <dbReference type="ARBA" id="ARBA00004651"/>
    </source>
</evidence>
<evidence type="ECO:0000256" key="5">
    <source>
        <dbReference type="ARBA" id="ARBA00023136"/>
    </source>
</evidence>
<organism evidence="7 8">
    <name type="scientific">Eiseniibacteriota bacterium</name>
    <dbReference type="NCBI Taxonomy" id="2212470"/>
    <lineage>
        <taxon>Bacteria</taxon>
        <taxon>Candidatus Eiseniibacteriota</taxon>
    </lineage>
</organism>
<dbReference type="PANTHER" id="PTHR30086:SF20">
    <property type="entry name" value="ARGININE EXPORTER PROTEIN ARGO-RELATED"/>
    <property type="match status" value="1"/>
</dbReference>
<dbReference type="Pfam" id="PF01810">
    <property type="entry name" value="LysE"/>
    <property type="match status" value="1"/>
</dbReference>
<keyword evidence="2" id="KW-1003">Cell membrane</keyword>
<protein>
    <submittedName>
        <fullName evidence="7">LysE family translocator</fullName>
    </submittedName>
</protein>
<gene>
    <name evidence="7" type="ORF">E6K80_11940</name>
</gene>
<evidence type="ECO:0000313" key="7">
    <source>
        <dbReference type="EMBL" id="TMQ69375.1"/>
    </source>
</evidence>
<keyword evidence="3 6" id="KW-0812">Transmembrane</keyword>
<dbReference type="EMBL" id="VBPA01000306">
    <property type="protein sequence ID" value="TMQ69375.1"/>
    <property type="molecule type" value="Genomic_DNA"/>
</dbReference>
<dbReference type="InterPro" id="IPR001123">
    <property type="entry name" value="LeuE-type"/>
</dbReference>
<feature type="transmembrane region" description="Helical" evidence="6">
    <location>
        <begin position="71"/>
        <end position="90"/>
    </location>
</feature>
<feature type="transmembrane region" description="Helical" evidence="6">
    <location>
        <begin position="177"/>
        <end position="194"/>
    </location>
</feature>
<dbReference type="GO" id="GO:0015171">
    <property type="term" value="F:amino acid transmembrane transporter activity"/>
    <property type="evidence" value="ECO:0007669"/>
    <property type="project" value="TreeGrafter"/>
</dbReference>
<comment type="subcellular location">
    <subcellularLocation>
        <location evidence="1">Cell membrane</location>
        <topology evidence="1">Multi-pass membrane protein</topology>
    </subcellularLocation>
</comment>
<dbReference type="PANTHER" id="PTHR30086">
    <property type="entry name" value="ARGININE EXPORTER PROTEIN ARGO"/>
    <property type="match status" value="1"/>
</dbReference>